<name>A0A6G0WEI4_APHCR</name>
<dbReference type="Proteomes" id="UP000478052">
    <property type="component" value="Unassembled WGS sequence"/>
</dbReference>
<comment type="caution">
    <text evidence="2">The sequence shown here is derived from an EMBL/GenBank/DDBJ whole genome shotgun (WGS) entry which is preliminary data.</text>
</comment>
<keyword evidence="3" id="KW-1185">Reference proteome</keyword>
<dbReference type="Pfam" id="PF05699">
    <property type="entry name" value="Dimer_Tnp_hAT"/>
    <property type="match status" value="1"/>
</dbReference>
<protein>
    <submittedName>
        <fullName evidence="2">Zinc finger MYM-type protein 1-like</fullName>
    </submittedName>
</protein>
<dbReference type="EMBL" id="VUJU01008801">
    <property type="protein sequence ID" value="KAF0725760.1"/>
    <property type="molecule type" value="Genomic_DNA"/>
</dbReference>
<dbReference type="PANTHER" id="PTHR45749:SF21">
    <property type="entry name" value="DUF4371 DOMAIN-CONTAINING PROTEIN"/>
    <property type="match status" value="1"/>
</dbReference>
<accession>A0A6G0WEI4</accession>
<feature type="domain" description="HAT C-terminal dimerisation" evidence="1">
    <location>
        <begin position="204"/>
        <end position="282"/>
    </location>
</feature>
<dbReference type="InterPro" id="IPR008906">
    <property type="entry name" value="HATC_C_dom"/>
</dbReference>
<reference evidence="2 3" key="1">
    <citation type="submission" date="2019-08" db="EMBL/GenBank/DDBJ databases">
        <title>Whole genome of Aphis craccivora.</title>
        <authorList>
            <person name="Voronova N.V."/>
            <person name="Shulinski R.S."/>
            <person name="Bandarenka Y.V."/>
            <person name="Zhorov D.G."/>
            <person name="Warner D."/>
        </authorList>
    </citation>
    <scope>NUCLEOTIDE SEQUENCE [LARGE SCALE GENOMIC DNA]</scope>
    <source>
        <strain evidence="2">180601</strain>
        <tissue evidence="2">Whole Body</tissue>
    </source>
</reference>
<evidence type="ECO:0000259" key="1">
    <source>
        <dbReference type="Pfam" id="PF05699"/>
    </source>
</evidence>
<dbReference type="PANTHER" id="PTHR45749">
    <property type="match status" value="1"/>
</dbReference>
<dbReference type="GO" id="GO:0046983">
    <property type="term" value="F:protein dimerization activity"/>
    <property type="evidence" value="ECO:0007669"/>
    <property type="project" value="InterPro"/>
</dbReference>
<sequence>MSNDESLSVDTIEGAKCLLRLLNFKIFILLNIWDLILTQIDIVNCSLQSKNQTVDTASFMLKGLILSIINIRNNGFDISMKKAKPTAAFLSIPSQFQEKRSKIAKRHFDDSPNDEHILKAEQELKRECYLAIDSIISNFSWRYEQMNKVVSDFGFLNGNKLFNMKSEDVLKWSKDLAIKYSEDLNGFDLYSELECFKNQAQNLMGDFKSATPLELLKFIHKYSLKDVYLNIEIALRIFLTIPVTTATCERSFSKLKIIKNYLRYTTSQDRLTNMGIITVERELATKINFKNVIVEFATKKARKSANEHCYGSGNNCRGQSCSNVEPNTADNEVYDEAINDEIDETLDSSFLLNQPMHITLQEDEESEEEQ</sequence>
<gene>
    <name evidence="2" type="ORF">FWK35_00031159</name>
</gene>
<evidence type="ECO:0000313" key="2">
    <source>
        <dbReference type="EMBL" id="KAF0725760.1"/>
    </source>
</evidence>
<evidence type="ECO:0000313" key="3">
    <source>
        <dbReference type="Proteomes" id="UP000478052"/>
    </source>
</evidence>
<organism evidence="2 3">
    <name type="scientific">Aphis craccivora</name>
    <name type="common">Cowpea aphid</name>
    <dbReference type="NCBI Taxonomy" id="307492"/>
    <lineage>
        <taxon>Eukaryota</taxon>
        <taxon>Metazoa</taxon>
        <taxon>Ecdysozoa</taxon>
        <taxon>Arthropoda</taxon>
        <taxon>Hexapoda</taxon>
        <taxon>Insecta</taxon>
        <taxon>Pterygota</taxon>
        <taxon>Neoptera</taxon>
        <taxon>Paraneoptera</taxon>
        <taxon>Hemiptera</taxon>
        <taxon>Sternorrhyncha</taxon>
        <taxon>Aphidomorpha</taxon>
        <taxon>Aphidoidea</taxon>
        <taxon>Aphididae</taxon>
        <taxon>Aphidini</taxon>
        <taxon>Aphis</taxon>
        <taxon>Aphis</taxon>
    </lineage>
</organism>
<dbReference type="AlphaFoldDB" id="A0A6G0WEI4"/>
<proteinExistence type="predicted"/>
<dbReference type="OrthoDB" id="8124016at2759"/>